<comment type="caution">
    <text evidence="2">The sequence shown here is derived from an EMBL/GenBank/DDBJ whole genome shotgun (WGS) entry which is preliminary data.</text>
</comment>
<dbReference type="EMBL" id="BSSD01000001">
    <property type="protein sequence ID" value="GLW89665.1"/>
    <property type="molecule type" value="Genomic_DNA"/>
</dbReference>
<name>A0A9W6QJ69_9PSEU</name>
<keyword evidence="3" id="KW-1185">Reference proteome</keyword>
<protein>
    <submittedName>
        <fullName evidence="2">Uncharacterized protein</fullName>
    </submittedName>
</protein>
<gene>
    <name evidence="2" type="ORF">Aglo03_04810</name>
</gene>
<organism evidence="2 3">
    <name type="scientific">Actinokineospora globicatena</name>
    <dbReference type="NCBI Taxonomy" id="103729"/>
    <lineage>
        <taxon>Bacteria</taxon>
        <taxon>Bacillati</taxon>
        <taxon>Actinomycetota</taxon>
        <taxon>Actinomycetes</taxon>
        <taxon>Pseudonocardiales</taxon>
        <taxon>Pseudonocardiaceae</taxon>
        <taxon>Actinokineospora</taxon>
    </lineage>
</organism>
<feature type="region of interest" description="Disordered" evidence="1">
    <location>
        <begin position="1"/>
        <end position="32"/>
    </location>
</feature>
<evidence type="ECO:0000313" key="2">
    <source>
        <dbReference type="EMBL" id="GLW89665.1"/>
    </source>
</evidence>
<proteinExistence type="predicted"/>
<dbReference type="Proteomes" id="UP001165042">
    <property type="component" value="Unassembled WGS sequence"/>
</dbReference>
<feature type="region of interest" description="Disordered" evidence="1">
    <location>
        <begin position="107"/>
        <end position="131"/>
    </location>
</feature>
<accession>A0A9W6QJ69</accession>
<dbReference type="AlphaFoldDB" id="A0A9W6QJ69"/>
<evidence type="ECO:0000313" key="3">
    <source>
        <dbReference type="Proteomes" id="UP001165042"/>
    </source>
</evidence>
<sequence>MDPRAHRRAIGTGDPREQLLAREPPQPPRAQYRFHDATSTTRLGVVDGPGPVTWDDGHPPLPNRRYGDLCQVCQGCQCWYKSHMSFTGVANPRRTRLIDLHPEPAVEQVGETAETVSPSAPAEELDATIQS</sequence>
<evidence type="ECO:0000256" key="1">
    <source>
        <dbReference type="SAM" id="MobiDB-lite"/>
    </source>
</evidence>
<reference evidence="2" key="1">
    <citation type="submission" date="2023-02" db="EMBL/GenBank/DDBJ databases">
        <title>Actinokineospora globicatena NBRC 15670.</title>
        <authorList>
            <person name="Ichikawa N."/>
            <person name="Sato H."/>
            <person name="Tonouchi N."/>
        </authorList>
    </citation>
    <scope>NUCLEOTIDE SEQUENCE</scope>
    <source>
        <strain evidence="2">NBRC 15670</strain>
    </source>
</reference>